<dbReference type="AlphaFoldDB" id="A0A2C8FB08"/>
<feature type="transmembrane region" description="Helical" evidence="1">
    <location>
        <begin position="7"/>
        <end position="30"/>
    </location>
</feature>
<evidence type="ECO:0000256" key="1">
    <source>
        <dbReference type="SAM" id="Phobius"/>
    </source>
</evidence>
<protein>
    <submittedName>
        <fullName evidence="3">Transport-associated protein</fullName>
    </submittedName>
</protein>
<dbReference type="Proteomes" id="UP000219215">
    <property type="component" value="Chromosome DPRO"/>
</dbReference>
<sequence length="218" mass="23995">MSVMRTVPYQIIIIMLLGLLTGGCALYPAVQVAGGAMTGYDAAIIADDYLPRSSVIGGELHAKTDVTLERRLRERLDLNGIKDLKVHVIDCRAYLVGEVADRATADYAIQTAATVQGVKTIRCKFFPKSAFRKNTSDDKRLSQELATMYKRSKALQREDLRVEVVQRNAILIGLTDTGIERARAVAMAHEVGELASITDYIEVRREMPLAQAETAPAK</sequence>
<dbReference type="Pfam" id="PF04972">
    <property type="entry name" value="BON"/>
    <property type="match status" value="2"/>
</dbReference>
<name>A0A2C8FB08_9BACT</name>
<dbReference type="EMBL" id="LT907975">
    <property type="protein sequence ID" value="SOB59826.1"/>
    <property type="molecule type" value="Genomic_DNA"/>
</dbReference>
<keyword evidence="1" id="KW-0812">Transmembrane</keyword>
<evidence type="ECO:0000259" key="2">
    <source>
        <dbReference type="PROSITE" id="PS50914"/>
    </source>
</evidence>
<proteinExistence type="predicted"/>
<gene>
    <name evidence="3" type="ORF">DPRO_2916</name>
</gene>
<keyword evidence="4" id="KW-1185">Reference proteome</keyword>
<keyword evidence="1" id="KW-0472">Membrane</keyword>
<accession>A0A2C8FB08</accession>
<reference evidence="4" key="1">
    <citation type="submission" date="2017-09" db="EMBL/GenBank/DDBJ databases">
        <authorList>
            <person name="Regsiter A."/>
            <person name="William W."/>
        </authorList>
    </citation>
    <scope>NUCLEOTIDE SEQUENCE [LARGE SCALE GENOMIC DNA]</scope>
    <source>
        <strain evidence="4">500-1</strain>
    </source>
</reference>
<evidence type="ECO:0000313" key="3">
    <source>
        <dbReference type="EMBL" id="SOB59826.1"/>
    </source>
</evidence>
<dbReference type="KEGG" id="pprf:DPRO_2916"/>
<organism evidence="3 4">
    <name type="scientific">Pseudodesulfovibrio profundus</name>
    <dbReference type="NCBI Taxonomy" id="57320"/>
    <lineage>
        <taxon>Bacteria</taxon>
        <taxon>Pseudomonadati</taxon>
        <taxon>Thermodesulfobacteriota</taxon>
        <taxon>Desulfovibrionia</taxon>
        <taxon>Desulfovibrionales</taxon>
        <taxon>Desulfovibrionaceae</taxon>
    </lineage>
</organism>
<dbReference type="InterPro" id="IPR007055">
    <property type="entry name" value="BON_dom"/>
</dbReference>
<keyword evidence="1" id="KW-1133">Transmembrane helix</keyword>
<dbReference type="PROSITE" id="PS51257">
    <property type="entry name" value="PROKAR_LIPOPROTEIN"/>
    <property type="match status" value="1"/>
</dbReference>
<feature type="domain" description="BON" evidence="2">
    <location>
        <begin position="137"/>
        <end position="205"/>
    </location>
</feature>
<evidence type="ECO:0000313" key="4">
    <source>
        <dbReference type="Proteomes" id="UP000219215"/>
    </source>
</evidence>
<dbReference type="PROSITE" id="PS50914">
    <property type="entry name" value="BON"/>
    <property type="match status" value="1"/>
</dbReference>
<dbReference type="RefSeq" id="WP_232005599.1">
    <property type="nucleotide sequence ID" value="NZ_LT907975.1"/>
</dbReference>